<feature type="compositionally biased region" description="Polar residues" evidence="1">
    <location>
        <begin position="427"/>
        <end position="436"/>
    </location>
</feature>
<feature type="compositionally biased region" description="Polar residues" evidence="1">
    <location>
        <begin position="290"/>
        <end position="304"/>
    </location>
</feature>
<feature type="region of interest" description="Disordered" evidence="1">
    <location>
        <begin position="51"/>
        <end position="78"/>
    </location>
</feature>
<accession>A0AAN7T1V1</accession>
<dbReference type="AlphaFoldDB" id="A0AAN7T1V1"/>
<sequence>MSSTPSKETRPQRRNTGMRATIKRIFSNKTDKHTLSQKGAGIENDLGRILSMTGPQPDVLSQSATTNRNKVSPNTALHSHACSPHLRVESADVGRFEPTISQLGPRRNTVPSLMLVTVDEPTQSSCNAQETRTSPRTPSTAVKRQTSPLVHANRRSRSADDLANVLQKQSNNARLRDRAEEIAFWRNSIVIEPLPSLPLPAQTTPQQVAEVPETQKVPTATRPSFEPIQHFDFGLEQSNTLLERVNTLEVKLHDFEFALCKLQGTDINQPDEPKQISPPRLMTQSFMHSVDTSNQSYSPCPSEQWQRRSPKQGHKIDRASKATTIKIEHQRRLSNRSETSTPSSIRLTQDQYDTLCAMVQDEKIARQTLEDQVMNLQKEVDMLRSPVYAYVNYPTPSPDDSFQDTNYVSTPRVLRRSPPLQPRRNLNETSRFSMTETDTDTEVGDHYPEVYETPQANNFAFQSSRFPQSDMI</sequence>
<name>A0AAN7T1V1_9EURO</name>
<evidence type="ECO:0000313" key="2">
    <source>
        <dbReference type="EMBL" id="KAK5086973.1"/>
    </source>
</evidence>
<feature type="compositionally biased region" description="Basic and acidic residues" evidence="1">
    <location>
        <begin position="314"/>
        <end position="331"/>
    </location>
</feature>
<feature type="region of interest" description="Disordered" evidence="1">
    <location>
        <begin position="414"/>
        <end position="443"/>
    </location>
</feature>
<protein>
    <submittedName>
        <fullName evidence="2">Uncharacterized protein</fullName>
    </submittedName>
</protein>
<dbReference type="Proteomes" id="UP001309876">
    <property type="component" value="Unassembled WGS sequence"/>
</dbReference>
<comment type="caution">
    <text evidence="2">The sequence shown here is derived from an EMBL/GenBank/DDBJ whole genome shotgun (WGS) entry which is preliminary data.</text>
</comment>
<reference evidence="2 3" key="1">
    <citation type="submission" date="2023-08" db="EMBL/GenBank/DDBJ databases">
        <title>Black Yeasts Isolated from many extreme environments.</title>
        <authorList>
            <person name="Coleine C."/>
            <person name="Stajich J.E."/>
            <person name="Selbmann L."/>
        </authorList>
    </citation>
    <scope>NUCLEOTIDE SEQUENCE [LARGE SCALE GENOMIC DNA]</scope>
    <source>
        <strain evidence="2 3">CCFEE 5910</strain>
    </source>
</reference>
<feature type="compositionally biased region" description="Polar residues" evidence="1">
    <location>
        <begin position="59"/>
        <end position="77"/>
    </location>
</feature>
<feature type="region of interest" description="Disordered" evidence="1">
    <location>
        <begin position="120"/>
        <end position="160"/>
    </location>
</feature>
<feature type="compositionally biased region" description="Polar residues" evidence="1">
    <location>
        <begin position="120"/>
        <end position="148"/>
    </location>
</feature>
<keyword evidence="3" id="KW-1185">Reference proteome</keyword>
<organism evidence="2 3">
    <name type="scientific">Lithohypha guttulata</name>
    <dbReference type="NCBI Taxonomy" id="1690604"/>
    <lineage>
        <taxon>Eukaryota</taxon>
        <taxon>Fungi</taxon>
        <taxon>Dikarya</taxon>
        <taxon>Ascomycota</taxon>
        <taxon>Pezizomycotina</taxon>
        <taxon>Eurotiomycetes</taxon>
        <taxon>Chaetothyriomycetidae</taxon>
        <taxon>Chaetothyriales</taxon>
        <taxon>Trichomeriaceae</taxon>
        <taxon>Lithohypha</taxon>
    </lineage>
</organism>
<feature type="compositionally biased region" description="Polar residues" evidence="1">
    <location>
        <begin position="336"/>
        <end position="345"/>
    </location>
</feature>
<gene>
    <name evidence="2" type="ORF">LTR05_004144</name>
</gene>
<proteinExistence type="predicted"/>
<dbReference type="EMBL" id="JAVRRJ010000003">
    <property type="protein sequence ID" value="KAK5086973.1"/>
    <property type="molecule type" value="Genomic_DNA"/>
</dbReference>
<evidence type="ECO:0000256" key="1">
    <source>
        <dbReference type="SAM" id="MobiDB-lite"/>
    </source>
</evidence>
<feature type="region of interest" description="Disordered" evidence="1">
    <location>
        <begin position="290"/>
        <end position="345"/>
    </location>
</feature>
<evidence type="ECO:0000313" key="3">
    <source>
        <dbReference type="Proteomes" id="UP001309876"/>
    </source>
</evidence>